<keyword evidence="2" id="KW-1133">Transmembrane helix</keyword>
<reference evidence="3" key="1">
    <citation type="journal article" date="2023" name="ISME J.">
        <title>Emergence of putative energy parasites within Clostridia revealed by genome analysis of a novel endosymbiotic clade.</title>
        <authorList>
            <person name="Takahashi K."/>
            <person name="Kuwahara H."/>
            <person name="Horikawa Y."/>
            <person name="Izawa K."/>
            <person name="Kato D."/>
            <person name="Inagaki T."/>
            <person name="Yuki M."/>
            <person name="Ohkuma M."/>
            <person name="Hongoh Y."/>
        </authorList>
    </citation>
    <scope>NUCLEOTIDE SEQUENCE</scope>
    <source>
        <strain evidence="3">RsTa-C01</strain>
    </source>
</reference>
<feature type="transmembrane region" description="Helical" evidence="2">
    <location>
        <begin position="65"/>
        <end position="85"/>
    </location>
</feature>
<dbReference type="KEGG" id="ptrh:RsTaC01_0409"/>
<proteinExistence type="predicted"/>
<evidence type="ECO:0000256" key="2">
    <source>
        <dbReference type="SAM" id="Phobius"/>
    </source>
</evidence>
<name>A0AA48IBT2_9FIRM</name>
<organism evidence="3">
    <name type="scientific">Candidatus Paraimprobicoccus trichonymphae</name>
    <dbReference type="NCBI Taxonomy" id="3033793"/>
    <lineage>
        <taxon>Bacteria</taxon>
        <taxon>Bacillati</taxon>
        <taxon>Bacillota</taxon>
        <taxon>Clostridia</taxon>
        <taxon>Candidatus Paraimprobicoccus</taxon>
    </lineage>
</organism>
<protein>
    <submittedName>
        <fullName evidence="3">Uncharacterized protein</fullName>
    </submittedName>
</protein>
<dbReference type="Proteomes" id="UP001335720">
    <property type="component" value="Chromosome"/>
</dbReference>
<accession>A0AA48IBT2</accession>
<feature type="transmembrane region" description="Helical" evidence="2">
    <location>
        <begin position="12"/>
        <end position="31"/>
    </location>
</feature>
<evidence type="ECO:0000313" key="3">
    <source>
        <dbReference type="EMBL" id="BED92600.1"/>
    </source>
</evidence>
<keyword evidence="2" id="KW-0472">Membrane</keyword>
<feature type="transmembrane region" description="Helical" evidence="2">
    <location>
        <begin position="37"/>
        <end position="58"/>
    </location>
</feature>
<dbReference type="EMBL" id="AP027925">
    <property type="protein sequence ID" value="BED92600.1"/>
    <property type="molecule type" value="Genomic_DNA"/>
</dbReference>
<gene>
    <name evidence="3" type="ORF">RsTaC01_0409</name>
</gene>
<evidence type="ECO:0000256" key="1">
    <source>
        <dbReference type="SAM" id="MobiDB-lite"/>
    </source>
</evidence>
<keyword evidence="2" id="KW-0812">Transmembrane</keyword>
<feature type="region of interest" description="Disordered" evidence="1">
    <location>
        <begin position="94"/>
        <end position="113"/>
    </location>
</feature>
<dbReference type="AlphaFoldDB" id="A0AA48IBT2"/>
<sequence length="183" mass="19649">MNEPIQVKISTKNGIGVASLIVAIVTFAGSWIPLLNIISIIIAVVAILLGIVSFIMVLFKKSKGFIMPIIGIVVGILSIILAVNMNNYAFNSSSNSSSNSSKNNETSSNANNNAIMDTKGELGNYAAEIVSSRKAKKDTYNKDAMVELDNCYKLNDKSSVTIEVSESFTLTNKSKVTRTFSVA</sequence>